<dbReference type="RefSeq" id="WP_005673813.1">
    <property type="nucleotide sequence ID" value="NZ_CP146288.1"/>
</dbReference>
<dbReference type="InterPro" id="IPR013362">
    <property type="entry name" value="Pilus_4_PilV"/>
</dbReference>
<comment type="caution">
    <text evidence="2">The sequence shown here is derived from an EMBL/GenBank/DDBJ whole genome shotgun (WGS) entry which is preliminary data.</text>
</comment>
<dbReference type="HOGENOM" id="CLU_103234_3_0_4"/>
<dbReference type="NCBIfam" id="TIGR02523">
    <property type="entry name" value="type_IV_pilV"/>
    <property type="match status" value="1"/>
</dbReference>
<accession>E7RXV2</accession>
<dbReference type="EMBL" id="AEQP01000010">
    <property type="protein sequence ID" value="EFV94776.1"/>
    <property type="molecule type" value="Genomic_DNA"/>
</dbReference>
<feature type="transmembrane region" description="Helical" evidence="1">
    <location>
        <begin position="20"/>
        <end position="37"/>
    </location>
</feature>
<dbReference type="Pfam" id="PF07963">
    <property type="entry name" value="N_methyl"/>
    <property type="match status" value="1"/>
</dbReference>
<evidence type="ECO:0000256" key="1">
    <source>
        <dbReference type="SAM" id="Phobius"/>
    </source>
</evidence>
<dbReference type="AlphaFoldDB" id="E7RXV2"/>
<dbReference type="STRING" id="887898.HMPREF0551_1523"/>
<organism evidence="2 3">
    <name type="scientific">Lautropia mirabilis ATCC 51599</name>
    <dbReference type="NCBI Taxonomy" id="887898"/>
    <lineage>
        <taxon>Bacteria</taxon>
        <taxon>Pseudomonadati</taxon>
        <taxon>Pseudomonadota</taxon>
        <taxon>Betaproteobacteria</taxon>
        <taxon>Burkholderiales</taxon>
        <taxon>Burkholderiaceae</taxon>
        <taxon>Lautropia</taxon>
    </lineage>
</organism>
<proteinExistence type="predicted"/>
<keyword evidence="1" id="KW-0472">Membrane</keyword>
<keyword evidence="3" id="KW-1185">Reference proteome</keyword>
<keyword evidence="1" id="KW-1133">Transmembrane helix</keyword>
<sequence>MLNPVFSRTSRQEGSSLIEVLVAVIVLSIGMLSMLWAQTKSMGFERTAEFRNMAAQIASEYADRIRANLNVDKGVARGDRANAYLYTAGYDPTVNIPPYSGPDCLKGTVICTHYDIARFDQQEVRRQARNSLPGGDLFVIKNASGDAIDIWVLWKQPNVPGLDDDSLSSDRFCPRNVQGNNHRPQCLQLGVKL</sequence>
<dbReference type="InterPro" id="IPR012902">
    <property type="entry name" value="N_methyl_site"/>
</dbReference>
<dbReference type="Proteomes" id="UP000011021">
    <property type="component" value="Unassembled WGS sequence"/>
</dbReference>
<protein>
    <submittedName>
        <fullName evidence="2">Type IV pilus modification protein PilV</fullName>
    </submittedName>
</protein>
<gene>
    <name evidence="2" type="primary">pilV</name>
    <name evidence="2" type="ORF">HMPREF0551_1523</name>
</gene>
<reference evidence="2 3" key="1">
    <citation type="submission" date="2010-12" db="EMBL/GenBank/DDBJ databases">
        <authorList>
            <person name="Muzny D."/>
            <person name="Qin X."/>
            <person name="Deng J."/>
            <person name="Jiang H."/>
            <person name="Liu Y."/>
            <person name="Qu J."/>
            <person name="Song X.-Z."/>
            <person name="Zhang L."/>
            <person name="Thornton R."/>
            <person name="Coyle M."/>
            <person name="Francisco L."/>
            <person name="Jackson L."/>
            <person name="Javaid M."/>
            <person name="Korchina V."/>
            <person name="Kovar C."/>
            <person name="Mata R."/>
            <person name="Mathew T."/>
            <person name="Ngo R."/>
            <person name="Nguyen L."/>
            <person name="Nguyen N."/>
            <person name="Okwuonu G."/>
            <person name="Ongeri F."/>
            <person name="Pham C."/>
            <person name="Simmons D."/>
            <person name="Wilczek-Boney K."/>
            <person name="Hale W."/>
            <person name="Jakkamsetti A."/>
            <person name="Pham P."/>
            <person name="Ruth R."/>
            <person name="San Lucas F."/>
            <person name="Warren J."/>
            <person name="Zhang J."/>
            <person name="Zhao Z."/>
            <person name="Zhou C."/>
            <person name="Zhu D."/>
            <person name="Lee S."/>
            <person name="Bess C."/>
            <person name="Blankenburg K."/>
            <person name="Forbes L."/>
            <person name="Fu Q."/>
            <person name="Gubbala S."/>
            <person name="Hirani K."/>
            <person name="Jayaseelan J.C."/>
            <person name="Lara F."/>
            <person name="Munidasa M."/>
            <person name="Palculict T."/>
            <person name="Patil S."/>
            <person name="Pu L.-L."/>
            <person name="Saada N."/>
            <person name="Tang L."/>
            <person name="Weissenberger G."/>
            <person name="Zhu Y."/>
            <person name="Hemphill L."/>
            <person name="Shang Y."/>
            <person name="Youmans B."/>
            <person name="Ayvaz T."/>
            <person name="Ross M."/>
            <person name="Santibanez J."/>
            <person name="Aqrawi P."/>
            <person name="Gross S."/>
            <person name="Joshi V."/>
            <person name="Fowler G."/>
            <person name="Nazareth L."/>
            <person name="Reid J."/>
            <person name="Worley K."/>
            <person name="Petrosino J."/>
            <person name="Highlander S."/>
            <person name="Gibbs R."/>
        </authorList>
    </citation>
    <scope>NUCLEOTIDE SEQUENCE [LARGE SCALE GENOMIC DNA]</scope>
    <source>
        <strain evidence="2 3">ATCC 51599</strain>
    </source>
</reference>
<evidence type="ECO:0000313" key="3">
    <source>
        <dbReference type="Proteomes" id="UP000011021"/>
    </source>
</evidence>
<name>E7RXV2_9BURK</name>
<keyword evidence="1" id="KW-0812">Transmembrane</keyword>
<dbReference type="eggNOG" id="COG4967">
    <property type="taxonomic scope" value="Bacteria"/>
</dbReference>
<evidence type="ECO:0000313" key="2">
    <source>
        <dbReference type="EMBL" id="EFV94776.1"/>
    </source>
</evidence>